<organism evidence="1 2">
    <name type="scientific">Orbilia blumenaviensis</name>
    <dbReference type="NCBI Taxonomy" id="1796055"/>
    <lineage>
        <taxon>Eukaryota</taxon>
        <taxon>Fungi</taxon>
        <taxon>Dikarya</taxon>
        <taxon>Ascomycota</taxon>
        <taxon>Pezizomycotina</taxon>
        <taxon>Orbiliomycetes</taxon>
        <taxon>Orbiliales</taxon>
        <taxon>Orbiliaceae</taxon>
        <taxon>Orbilia</taxon>
    </lineage>
</organism>
<reference evidence="1 2" key="1">
    <citation type="submission" date="2019-10" db="EMBL/GenBank/DDBJ databases">
        <authorList>
            <person name="Palmer J.M."/>
        </authorList>
    </citation>
    <scope>NUCLEOTIDE SEQUENCE [LARGE SCALE GENOMIC DNA]</scope>
    <source>
        <strain evidence="1 2">TWF730</strain>
    </source>
</reference>
<dbReference type="EMBL" id="JAVHNS010000003">
    <property type="protein sequence ID" value="KAK6360569.1"/>
    <property type="molecule type" value="Genomic_DNA"/>
</dbReference>
<accession>A0AAV9VHM3</accession>
<keyword evidence="2" id="KW-1185">Reference proteome</keyword>
<gene>
    <name evidence="1" type="ORF">TWF730_006708</name>
</gene>
<dbReference type="AlphaFoldDB" id="A0AAV9VHM3"/>
<comment type="caution">
    <text evidence="1">The sequence shown here is derived from an EMBL/GenBank/DDBJ whole genome shotgun (WGS) entry which is preliminary data.</text>
</comment>
<evidence type="ECO:0000313" key="1">
    <source>
        <dbReference type="EMBL" id="KAK6360569.1"/>
    </source>
</evidence>
<proteinExistence type="predicted"/>
<protein>
    <submittedName>
        <fullName evidence="1">Uncharacterized protein</fullName>
    </submittedName>
</protein>
<evidence type="ECO:0000313" key="2">
    <source>
        <dbReference type="Proteomes" id="UP001373714"/>
    </source>
</evidence>
<name>A0AAV9VHM3_9PEZI</name>
<sequence length="354" mass="40512">MTGSPDHESQDSTRHSTECREVRETRRKYHRLHYCIEKKFGVDKEIVPALLGPGGPLLGTLEAKGYISASDEYALALLKAGSAAAIQLAYDHALWMHLVGGRFHYPGIYLSAALLLQGEDKLCFKYALVREKDAAQRLAHYPNIASRDALLSGFADQPDILEQLRDSVHGEKYISKESGYAITLILYWWIQDLRNLQKFREVEGWFTDRMNSDTVYLITKAIPDTGFVLKERLYAEDNAQLIEELNVWIRFYFLRVTYQHPAGWQTLVETIENGGIPSWQGGQDVRPEQCCWRAWRDTPGAVEFVNEMIPKAKKWVEGTRYSVARALDNSVARGILEEQTLFNFLFYAANIRLI</sequence>
<dbReference type="Proteomes" id="UP001373714">
    <property type="component" value="Unassembled WGS sequence"/>
</dbReference>